<keyword evidence="2" id="KW-1185">Reference proteome</keyword>
<dbReference type="RefSeq" id="XP_037213050.1">
    <property type="nucleotide sequence ID" value="XM_037370458.1"/>
</dbReference>
<protein>
    <submittedName>
        <fullName evidence="1">Uncharacterized protein</fullName>
    </submittedName>
</protein>
<proteinExistence type="predicted"/>
<evidence type="ECO:0000313" key="2">
    <source>
        <dbReference type="Proteomes" id="UP000636479"/>
    </source>
</evidence>
<dbReference type="OrthoDB" id="2977280at2759"/>
<gene>
    <name evidence="1" type="ORF">MIND_01405800</name>
</gene>
<evidence type="ECO:0000313" key="1">
    <source>
        <dbReference type="EMBL" id="KAF7288898.1"/>
    </source>
</evidence>
<organism evidence="1 2">
    <name type="scientific">Mycena indigotica</name>
    <dbReference type="NCBI Taxonomy" id="2126181"/>
    <lineage>
        <taxon>Eukaryota</taxon>
        <taxon>Fungi</taxon>
        <taxon>Dikarya</taxon>
        <taxon>Basidiomycota</taxon>
        <taxon>Agaricomycotina</taxon>
        <taxon>Agaricomycetes</taxon>
        <taxon>Agaricomycetidae</taxon>
        <taxon>Agaricales</taxon>
        <taxon>Marasmiineae</taxon>
        <taxon>Mycenaceae</taxon>
        <taxon>Mycena</taxon>
    </lineage>
</organism>
<dbReference type="Proteomes" id="UP000636479">
    <property type="component" value="Unassembled WGS sequence"/>
</dbReference>
<dbReference type="EMBL" id="JACAZF010000018">
    <property type="protein sequence ID" value="KAF7288898.1"/>
    <property type="molecule type" value="Genomic_DNA"/>
</dbReference>
<comment type="caution">
    <text evidence="1">The sequence shown here is derived from an EMBL/GenBank/DDBJ whole genome shotgun (WGS) entry which is preliminary data.</text>
</comment>
<reference evidence="1" key="1">
    <citation type="submission" date="2020-05" db="EMBL/GenBank/DDBJ databases">
        <title>Mycena genomes resolve the evolution of fungal bioluminescence.</title>
        <authorList>
            <person name="Tsai I.J."/>
        </authorList>
    </citation>
    <scope>NUCLEOTIDE SEQUENCE</scope>
    <source>
        <strain evidence="1">171206Taipei</strain>
    </source>
</reference>
<dbReference type="AlphaFoldDB" id="A0A8H6RXW3"/>
<sequence>MPPLARSATIPSIHSNWSAAGGGASINIHAIAKPLMRFMYDREVKKLIAAHGDHDLTRDMLDAFLSYLGSPQVTSPTKTLIVQELIRRLGWHDSVKSSTMALLAESVRSPEDCLVFEDLLRRQDEAQMPAFMLVGRMCDEGVAPPREFLRACVDALRTQNDVPNDQWFVLETFCESRCIPVIDLIAENIDAFREIVGVASRLSRLTHLAIDAYLDQWDFKLLCDCIAVTGVEVEDKRRLPDLYVYAQGVALEALRETLQSSSMEYAYVLRRTPHILNVWSTSADTDRSVRREFACHFVRIVASEGGWGVTCLAPLRQCLAHLTRENGLDQRIRHAATFALQTVIGSMDHWFVRPR</sequence>
<dbReference type="GeneID" id="59352974"/>
<name>A0A8H6RXW3_9AGAR</name>
<accession>A0A8H6RXW3</accession>